<dbReference type="Gene3D" id="3.30.1240.10">
    <property type="match status" value="1"/>
</dbReference>
<dbReference type="InterPro" id="IPR023214">
    <property type="entry name" value="HAD_sf"/>
</dbReference>
<reference evidence="1 2" key="1">
    <citation type="journal article" date="2015" name="Genome Announc.">
        <title>Complete Genome Sequence of Spiroplasma turonicum Strain Tab4cT, a Parasite of a Horse Fly, Haematopota sp. (Diptera: Tabanidae).</title>
        <authorList>
            <person name="Davis R.E."/>
            <person name="Shao J."/>
            <person name="Zhao Y."/>
            <person name="Gasparich G.E."/>
            <person name="Gaynor B.J."/>
            <person name="Donofrio N."/>
        </authorList>
    </citation>
    <scope>NUCLEOTIDE SEQUENCE [LARGE SCALE GENOMIC DNA]</scope>
    <source>
        <strain evidence="1 2">Tab4c</strain>
    </source>
</reference>
<dbReference type="GO" id="GO:0016791">
    <property type="term" value="F:phosphatase activity"/>
    <property type="evidence" value="ECO:0007669"/>
    <property type="project" value="UniProtKB-ARBA"/>
</dbReference>
<protein>
    <submittedName>
        <fullName evidence="1">HAD superfamily hydrolase</fullName>
    </submittedName>
</protein>
<dbReference type="SUPFAM" id="SSF56784">
    <property type="entry name" value="HAD-like"/>
    <property type="match status" value="1"/>
</dbReference>
<dbReference type="InterPro" id="IPR036412">
    <property type="entry name" value="HAD-like_sf"/>
</dbReference>
<dbReference type="InterPro" id="IPR000150">
    <property type="entry name" value="Cof"/>
</dbReference>
<dbReference type="EMBL" id="CP012328">
    <property type="protein sequence ID" value="AKU79368.1"/>
    <property type="molecule type" value="Genomic_DNA"/>
</dbReference>
<dbReference type="Pfam" id="PF08282">
    <property type="entry name" value="Hydrolase_3"/>
    <property type="match status" value="1"/>
</dbReference>
<keyword evidence="2" id="KW-1185">Reference proteome</keyword>
<dbReference type="SFLD" id="SFLDG01140">
    <property type="entry name" value="C2.B:_Phosphomannomutase_and_P"/>
    <property type="match status" value="1"/>
</dbReference>
<sequence length="270" mass="30685">MSKIKLIAMDIDGTVLGKGHVVSKKTLDILDKARNSNIKVCLATGRHILRTKNIAESIKSHLNGDYVVCLNGGGLYKFENNNINTIFEVTFTVEEFDNIYKKAKELNVNCWSYDKKDNTSTVLKRNLFTFALSKLSGRKSIVYKNDIKTLSYKLICNGKGKNIKKFKDYLNSSGFRYYDWSYSDSSKRIEVCPKGINKSYALNKILELENINLNEVAFFGDGDNDKELLKLVGYGVAMGNAHEEVKKHATHITLKNTEDGIYEFLKDYIQ</sequence>
<dbReference type="PANTHER" id="PTHR10000:SF8">
    <property type="entry name" value="HAD SUPERFAMILY HYDROLASE-LIKE, TYPE 3"/>
    <property type="match status" value="1"/>
</dbReference>
<accession>A0A0K1P512</accession>
<evidence type="ECO:0000313" key="2">
    <source>
        <dbReference type="Proteomes" id="UP000067243"/>
    </source>
</evidence>
<dbReference type="OrthoDB" id="9781413at2"/>
<dbReference type="CDD" id="cd07516">
    <property type="entry name" value="HAD_Pase"/>
    <property type="match status" value="1"/>
</dbReference>
<dbReference type="SFLD" id="SFLDS00003">
    <property type="entry name" value="Haloacid_Dehalogenase"/>
    <property type="match status" value="1"/>
</dbReference>
<proteinExistence type="predicted"/>
<dbReference type="GO" id="GO:0005829">
    <property type="term" value="C:cytosol"/>
    <property type="evidence" value="ECO:0007669"/>
    <property type="project" value="TreeGrafter"/>
</dbReference>
<name>A0A0K1P512_9MOLU</name>
<gene>
    <name evidence="1" type="primary">had</name>
    <name evidence="1" type="ORF">STURON_00122</name>
</gene>
<dbReference type="RefSeq" id="WP_075047976.1">
    <property type="nucleotide sequence ID" value="NZ_CP012328.1"/>
</dbReference>
<dbReference type="NCBIfam" id="TIGR01484">
    <property type="entry name" value="HAD-SF-IIB"/>
    <property type="match status" value="1"/>
</dbReference>
<dbReference type="InterPro" id="IPR006379">
    <property type="entry name" value="HAD-SF_hydro_IIB"/>
</dbReference>
<evidence type="ECO:0000313" key="1">
    <source>
        <dbReference type="EMBL" id="AKU79368.1"/>
    </source>
</evidence>
<dbReference type="KEGG" id="stur:STURON_00122"/>
<dbReference type="PROSITE" id="PS01229">
    <property type="entry name" value="COF_2"/>
    <property type="match status" value="1"/>
</dbReference>
<dbReference type="PATRIC" id="fig|216946.3.peg.120"/>
<dbReference type="Proteomes" id="UP000067243">
    <property type="component" value="Chromosome"/>
</dbReference>
<organism evidence="1 2">
    <name type="scientific">Spiroplasma turonicum</name>
    <dbReference type="NCBI Taxonomy" id="216946"/>
    <lineage>
        <taxon>Bacteria</taxon>
        <taxon>Bacillati</taxon>
        <taxon>Mycoplasmatota</taxon>
        <taxon>Mollicutes</taxon>
        <taxon>Entomoplasmatales</taxon>
        <taxon>Spiroplasmataceae</taxon>
        <taxon>Spiroplasma</taxon>
    </lineage>
</organism>
<dbReference type="STRING" id="216946.STURO_v1c01200"/>
<dbReference type="PANTHER" id="PTHR10000">
    <property type="entry name" value="PHOSPHOSERINE PHOSPHATASE"/>
    <property type="match status" value="1"/>
</dbReference>
<keyword evidence="1" id="KW-0378">Hydrolase</keyword>
<dbReference type="Gene3D" id="3.40.50.1000">
    <property type="entry name" value="HAD superfamily/HAD-like"/>
    <property type="match status" value="1"/>
</dbReference>
<dbReference type="AlphaFoldDB" id="A0A0K1P512"/>
<dbReference type="NCBIfam" id="TIGR00099">
    <property type="entry name" value="Cof-subfamily"/>
    <property type="match status" value="1"/>
</dbReference>
<dbReference type="GO" id="GO:0000287">
    <property type="term" value="F:magnesium ion binding"/>
    <property type="evidence" value="ECO:0007669"/>
    <property type="project" value="TreeGrafter"/>
</dbReference>